<dbReference type="EMBL" id="CP039375">
    <property type="protein sequence ID" value="QCD66591.1"/>
    <property type="molecule type" value="Genomic_DNA"/>
</dbReference>
<dbReference type="InterPro" id="IPR036390">
    <property type="entry name" value="WH_DNA-bd_sf"/>
</dbReference>
<proteinExistence type="predicted"/>
<evidence type="ECO:0000313" key="3">
    <source>
        <dbReference type="Proteomes" id="UP000297053"/>
    </source>
</evidence>
<sequence length="88" mass="9676">MTATTQSDTGESLPRHHLEDAPPSAKFVHWVLDSEGAMTQAQLAEETLLPKRTVRAALETLSEADLVTEEVFLPDARKKVYRASTVSP</sequence>
<dbReference type="Gene3D" id="1.10.10.10">
    <property type="entry name" value="Winged helix-like DNA-binding domain superfamily/Winged helix DNA-binding domain"/>
    <property type="match status" value="1"/>
</dbReference>
<dbReference type="GeneID" id="42179956"/>
<dbReference type="InterPro" id="IPR036388">
    <property type="entry name" value="WH-like_DNA-bd_sf"/>
</dbReference>
<gene>
    <name evidence="2" type="ORF">E5139_13410</name>
</gene>
<feature type="compositionally biased region" description="Polar residues" evidence="1">
    <location>
        <begin position="1"/>
        <end position="10"/>
    </location>
</feature>
<organism evidence="2 3">
    <name type="scientific">Halomicrobium mukohataei</name>
    <dbReference type="NCBI Taxonomy" id="57705"/>
    <lineage>
        <taxon>Archaea</taxon>
        <taxon>Methanobacteriati</taxon>
        <taxon>Methanobacteriota</taxon>
        <taxon>Stenosarchaea group</taxon>
        <taxon>Halobacteria</taxon>
        <taxon>Halobacteriales</taxon>
        <taxon>Haloarculaceae</taxon>
        <taxon>Halomicrobium</taxon>
    </lineage>
</organism>
<dbReference type="Proteomes" id="UP000297053">
    <property type="component" value="Chromosome"/>
</dbReference>
<evidence type="ECO:0000313" key="2">
    <source>
        <dbReference type="EMBL" id="QCD66591.1"/>
    </source>
</evidence>
<dbReference type="RefSeq" id="WP_015763010.1">
    <property type="nucleotide sequence ID" value="NZ_CP039375.1"/>
</dbReference>
<evidence type="ECO:0000256" key="1">
    <source>
        <dbReference type="SAM" id="MobiDB-lite"/>
    </source>
</evidence>
<dbReference type="AlphaFoldDB" id="A0A4D6KKD6"/>
<dbReference type="OMA" id="SEGAMTQ"/>
<feature type="region of interest" description="Disordered" evidence="1">
    <location>
        <begin position="1"/>
        <end position="21"/>
    </location>
</feature>
<name>A0A4D6KKD6_9EURY</name>
<dbReference type="SUPFAM" id="SSF46785">
    <property type="entry name" value="Winged helix' DNA-binding domain"/>
    <property type="match status" value="1"/>
</dbReference>
<dbReference type="KEGG" id="halz:E5139_13410"/>
<protein>
    <submittedName>
        <fullName evidence="2">MarR family transcriptional regulator</fullName>
    </submittedName>
</protein>
<reference evidence="2 3" key="2">
    <citation type="submission" date="2019-04" db="EMBL/GenBank/DDBJ databases">
        <authorList>
            <person name="Yang S."/>
            <person name="Wei W."/>
        </authorList>
    </citation>
    <scope>NUCLEOTIDE SEQUENCE [LARGE SCALE GENOMIC DNA]</scope>
    <source>
        <strain evidence="3">ZP60</strain>
    </source>
</reference>
<reference evidence="2 3" key="1">
    <citation type="submission" date="2019-04" db="EMBL/GenBank/DDBJ databases">
        <title>Complete genome sequence of Arthrobacter sp. ZXY-2 associated with effective atrazine degradation and salt adaptation.</title>
        <authorList>
            <person name="Zhao X."/>
        </authorList>
    </citation>
    <scope>NUCLEOTIDE SEQUENCE [LARGE SCALE GENOMIC DNA]</scope>
    <source>
        <strain evidence="3">ZP60</strain>
    </source>
</reference>
<accession>A0A4D6KKD6</accession>